<dbReference type="Gene3D" id="2.30.29.90">
    <property type="match status" value="1"/>
</dbReference>
<protein>
    <recommendedName>
        <fullName evidence="6">Exocyst complex component Sec3 PIP2-binding N-terminal domain-containing protein</fullName>
    </recommendedName>
</protein>
<dbReference type="GO" id="GO:0006887">
    <property type="term" value="P:exocytosis"/>
    <property type="evidence" value="ECO:0007669"/>
    <property type="project" value="UniProtKB-KW"/>
</dbReference>
<feature type="region of interest" description="Disordered" evidence="5">
    <location>
        <begin position="160"/>
        <end position="394"/>
    </location>
</feature>
<keyword evidence="4" id="KW-0175">Coiled coil</keyword>
<evidence type="ECO:0000256" key="2">
    <source>
        <dbReference type="ARBA" id="ARBA00022448"/>
    </source>
</evidence>
<dbReference type="GO" id="GO:0005546">
    <property type="term" value="F:phosphatidylinositol-4,5-bisphosphate binding"/>
    <property type="evidence" value="ECO:0007669"/>
    <property type="project" value="TreeGrafter"/>
</dbReference>
<evidence type="ECO:0000313" key="7">
    <source>
        <dbReference type="EMBL" id="PWN95449.1"/>
    </source>
</evidence>
<evidence type="ECO:0000259" key="6">
    <source>
        <dbReference type="SMART" id="SM01313"/>
    </source>
</evidence>
<evidence type="ECO:0000313" key="8">
    <source>
        <dbReference type="Proteomes" id="UP000245946"/>
    </source>
</evidence>
<gene>
    <name evidence="7" type="ORF">FA09DRAFT_312105</name>
</gene>
<evidence type="ECO:0000256" key="3">
    <source>
        <dbReference type="ARBA" id="ARBA00022483"/>
    </source>
</evidence>
<dbReference type="PANTHER" id="PTHR16092">
    <property type="entry name" value="SEC3/SYNTAXIN-RELATED"/>
    <property type="match status" value="1"/>
</dbReference>
<feature type="domain" description="Exocyst complex component Sec3 PIP2-binding N-terminal" evidence="6">
    <location>
        <begin position="59"/>
        <end position="144"/>
    </location>
</feature>
<keyword evidence="2" id="KW-0813">Transport</keyword>
<evidence type="ECO:0000256" key="4">
    <source>
        <dbReference type="ARBA" id="ARBA00023054"/>
    </source>
</evidence>
<dbReference type="GO" id="GO:0005886">
    <property type="term" value="C:plasma membrane"/>
    <property type="evidence" value="ECO:0007669"/>
    <property type="project" value="TreeGrafter"/>
</dbReference>
<dbReference type="RefSeq" id="XP_025595728.1">
    <property type="nucleotide sequence ID" value="XM_025740683.1"/>
</dbReference>
<evidence type="ECO:0000256" key="1">
    <source>
        <dbReference type="ARBA" id="ARBA00006518"/>
    </source>
</evidence>
<feature type="compositionally biased region" description="Low complexity" evidence="5">
    <location>
        <begin position="176"/>
        <end position="186"/>
    </location>
</feature>
<keyword evidence="8" id="KW-1185">Reference proteome</keyword>
<dbReference type="Pfam" id="PF20654">
    <property type="entry name" value="Sec3_C-term"/>
    <property type="match status" value="1"/>
</dbReference>
<dbReference type="InterPro" id="IPR019160">
    <property type="entry name" value="Sec3_CC"/>
</dbReference>
<dbReference type="Pfam" id="PF09763">
    <property type="entry name" value="Sec3_CC"/>
    <property type="match status" value="1"/>
</dbReference>
<proteinExistence type="inferred from homology"/>
<dbReference type="GO" id="GO:0006893">
    <property type="term" value="P:Golgi to plasma membrane transport"/>
    <property type="evidence" value="ECO:0007669"/>
    <property type="project" value="TreeGrafter"/>
</dbReference>
<dbReference type="Proteomes" id="UP000245946">
    <property type="component" value="Unassembled WGS sequence"/>
</dbReference>
<feature type="compositionally biased region" description="Acidic residues" evidence="5">
    <location>
        <begin position="419"/>
        <end position="436"/>
    </location>
</feature>
<feature type="compositionally biased region" description="Basic and acidic residues" evidence="5">
    <location>
        <begin position="453"/>
        <end position="464"/>
    </location>
</feature>
<dbReference type="STRING" id="58919.A0A316Z1K8"/>
<keyword evidence="3" id="KW-0268">Exocytosis</keyword>
<feature type="compositionally biased region" description="Basic and acidic residues" evidence="5">
    <location>
        <begin position="198"/>
        <end position="208"/>
    </location>
</feature>
<name>A0A316Z1K8_9BASI</name>
<dbReference type="SMART" id="SM01313">
    <property type="entry name" value="Sec3-PIP2_bind"/>
    <property type="match status" value="1"/>
</dbReference>
<dbReference type="InterPro" id="IPR048628">
    <property type="entry name" value="Sec3_C"/>
</dbReference>
<dbReference type="AlphaFoldDB" id="A0A316Z1K8"/>
<sequence>MSLAPPSTSSAAAAGASTKDSFNAALRSRNANNNYIAHLKIWETLDEGAAPASAGAAAPQRKARYLVLAVQRDSGRVTLNKAKRNANGSFSIGKDWDVNTLRAVEVLQPDAFTLTLSRSYSWQTERPREQTLFLQSLVKVYRKYTRDAAGPRCVGLEVESGSTTGAPAPAPPPAPSVTSRTASPAPSNGPALSVDTAVARERSRESPARRLGSAGGTGGAGASDGFYDPRTRAATEGSAPVSPLESPRRPLQAPLPRPAMSRSNSSRGPADAPPAIVLPPESRNATPPPAPNGEPRTPRRERSPLANGSSVSNDVSPARHVPGSRELGVPGAAPTGRSSPAGEGSDASSVTEVQSKPPAPLARRPSKGRSGSGEGGSSLGVPSSGGDARARLSAVEPMRGGAAYERMLLAGTGLRGVTEGDEEEDPYGGAELEDADVVPSPFKPPPLSRPRGLRQESEEKRNAGGDDDNEEDTTLLNVEEMLEGFEWRGGALKRAGKGTADVIEARLLDELAALDAANIHAIIESDDRVNLVVRHMEEAMAALDMMDSMIAGFKVQLNARADDISHIESQNRGLQVHTSNQRTLANEIEKLLSTVHVDDEAVGALQYAGLADDVGIADAERAAASLYKAMLQARRTDEERADGSAEMMMAAATERLEEYEGLAESFAKRMLLHLTREFNEQSQLILNDPQRRSALSPPHPTLHDHSAVEEILGRYCGLLLWAKEVSPGQFSRISAAYFASANDRYRKEMSQLFGVWRELVRAPAEDELAESSFILPAGASSTAALRSGTIRRPGGPKASKGRGGTGDISGGEAFQQLLTSVVPLIMREEAFMADMLHINDNAVTYADYMDLEPYFRRRAAAIFGSEALNLSGPLREMKGALDLIFSFLMPEWQNFADAAIGRDRTQIVGILAALDRAIVEAEQVSSEFLVRSLSKLHMRLAAMLERFIADQIKGIEQTKLTVKKRKGVAHFIRVFPVFVERIESQLGDAQALNIRAAVDGYYEQLCRTMFEVLQAMAKMDGVAGLDEDKSALNHHVILIENMHHFVADVSKQTNPALAPLVQRAEGIYEDHKAAYVQAVLRRPLGKMMDFGDGIDALLRSTPANEVSLHNAFSRSAFKRLAKEHTAKDVRKAIEVLSRRVQKHFGLDDDDAAAAQPQDIDEAADVLARVWKACEEAAVREAERQQRIARDCYAGGVAFELSTEDVRRPFAANAPSAGRRR</sequence>
<feature type="region of interest" description="Disordered" evidence="5">
    <location>
        <begin position="787"/>
        <end position="808"/>
    </location>
</feature>
<dbReference type="GO" id="GO:0000145">
    <property type="term" value="C:exocyst"/>
    <property type="evidence" value="ECO:0007669"/>
    <property type="project" value="InterPro"/>
</dbReference>
<organism evidence="7 8">
    <name type="scientific">Tilletiopsis washingtonensis</name>
    <dbReference type="NCBI Taxonomy" id="58919"/>
    <lineage>
        <taxon>Eukaryota</taxon>
        <taxon>Fungi</taxon>
        <taxon>Dikarya</taxon>
        <taxon>Basidiomycota</taxon>
        <taxon>Ustilaginomycotina</taxon>
        <taxon>Exobasidiomycetes</taxon>
        <taxon>Entylomatales</taxon>
        <taxon>Entylomatales incertae sedis</taxon>
        <taxon>Tilletiopsis</taxon>
    </lineage>
</organism>
<evidence type="ECO:0000256" key="5">
    <source>
        <dbReference type="SAM" id="MobiDB-lite"/>
    </source>
</evidence>
<dbReference type="Pfam" id="PF15277">
    <property type="entry name" value="Sec3-PIP2_bind"/>
    <property type="match status" value="1"/>
</dbReference>
<feature type="compositionally biased region" description="Polar residues" evidence="5">
    <location>
        <begin position="306"/>
        <end position="315"/>
    </location>
</feature>
<comment type="similarity">
    <text evidence="1">Belongs to the SEC3 family.</text>
</comment>
<dbReference type="InterPro" id="IPR028258">
    <property type="entry name" value="Sec3-PIP2_bind"/>
</dbReference>
<accession>A0A316Z1K8</accession>
<dbReference type="GeneID" id="37268229"/>
<feature type="compositionally biased region" description="Gly residues" evidence="5">
    <location>
        <begin position="213"/>
        <end position="222"/>
    </location>
</feature>
<reference evidence="7 8" key="1">
    <citation type="journal article" date="2018" name="Mol. Biol. Evol.">
        <title>Broad Genomic Sampling Reveals a Smut Pathogenic Ancestry of the Fungal Clade Ustilaginomycotina.</title>
        <authorList>
            <person name="Kijpornyongpan T."/>
            <person name="Mondo S.J."/>
            <person name="Barry K."/>
            <person name="Sandor L."/>
            <person name="Lee J."/>
            <person name="Lipzen A."/>
            <person name="Pangilinan J."/>
            <person name="LaButti K."/>
            <person name="Hainaut M."/>
            <person name="Henrissat B."/>
            <person name="Grigoriev I.V."/>
            <person name="Spatafora J.W."/>
            <person name="Aime M.C."/>
        </authorList>
    </citation>
    <scope>NUCLEOTIDE SEQUENCE [LARGE SCALE GENOMIC DNA]</scope>
    <source>
        <strain evidence="7 8">MCA 4186</strain>
    </source>
</reference>
<feature type="region of interest" description="Disordered" evidence="5">
    <location>
        <begin position="414"/>
        <end position="472"/>
    </location>
</feature>
<dbReference type="EMBL" id="KZ819304">
    <property type="protein sequence ID" value="PWN95449.1"/>
    <property type="molecule type" value="Genomic_DNA"/>
</dbReference>
<dbReference type="PANTHER" id="PTHR16092:SF14">
    <property type="entry name" value="EXOCYST COMPLEX COMPONENT 1 ISOFORM X1"/>
    <property type="match status" value="1"/>
</dbReference>
<dbReference type="OrthoDB" id="27109at2759"/>